<proteinExistence type="predicted"/>
<dbReference type="eggNOG" id="ENOG502QR2Q">
    <property type="taxonomic scope" value="Eukaryota"/>
</dbReference>
<evidence type="ECO:0000313" key="3">
    <source>
        <dbReference type="EnsemblPlants" id="LPERR01G18930.1"/>
    </source>
</evidence>
<dbReference type="EnsemblPlants" id="LPERR01G18930.1">
    <property type="protein sequence ID" value="LPERR01G18930.1"/>
    <property type="gene ID" value="LPERR01G18930"/>
</dbReference>
<organism evidence="3 4">
    <name type="scientific">Leersia perrieri</name>
    <dbReference type="NCBI Taxonomy" id="77586"/>
    <lineage>
        <taxon>Eukaryota</taxon>
        <taxon>Viridiplantae</taxon>
        <taxon>Streptophyta</taxon>
        <taxon>Embryophyta</taxon>
        <taxon>Tracheophyta</taxon>
        <taxon>Spermatophyta</taxon>
        <taxon>Magnoliopsida</taxon>
        <taxon>Liliopsida</taxon>
        <taxon>Poales</taxon>
        <taxon>Poaceae</taxon>
        <taxon>BOP clade</taxon>
        <taxon>Oryzoideae</taxon>
        <taxon>Oryzeae</taxon>
        <taxon>Oryzinae</taxon>
        <taxon>Leersia</taxon>
    </lineage>
</organism>
<keyword evidence="1" id="KW-1133">Transmembrane helix</keyword>
<reference evidence="4" key="2">
    <citation type="submission" date="2013-12" db="EMBL/GenBank/DDBJ databases">
        <authorList>
            <person name="Yu Y."/>
            <person name="Lee S."/>
            <person name="de Baynast K."/>
            <person name="Wissotski M."/>
            <person name="Liu L."/>
            <person name="Talag J."/>
            <person name="Goicoechea J."/>
            <person name="Angelova A."/>
            <person name="Jetty R."/>
            <person name="Kudrna D."/>
            <person name="Golser W."/>
            <person name="Rivera L."/>
            <person name="Zhang J."/>
            <person name="Wing R."/>
        </authorList>
    </citation>
    <scope>NUCLEOTIDE SEQUENCE</scope>
</reference>
<dbReference type="Gramene" id="LPERR01G18930.1">
    <property type="protein sequence ID" value="LPERR01G18930.1"/>
    <property type="gene ID" value="LPERR01G18930"/>
</dbReference>
<dbReference type="PANTHER" id="PTHR31460">
    <property type="match status" value="1"/>
</dbReference>
<dbReference type="InterPro" id="IPR053224">
    <property type="entry name" value="Sensory_adhesion_molecule"/>
</dbReference>
<sequence>MAASVLPPLLLLLFLLAAVAPGPSSARHVITFTPSRGVIPKSLAWDPTAQHFVVAGGGEAVLSVSDAGVTESIASSAAASAVAVDDRRRRLLVASRGSISALDLRTPRPHAVLFSTPLPDDQAPPGGVAVDPLSGAAFLAVGARIYKVSPDFDLAALPSSPAYGSNPLGSLAAHVSLGFLLVGQPSTGHLLRVDMEDGSARVVSGALAPPSPAAVAVRSDGTVAVAGGATLRLVGSNDGWASCAEHDVAEAEPSSAAVVAVAVRERRRVYALVAPAAEGTGEKWRIEEVAWKKEGEGEMVVGLIFVGVALAIFMFWRFQMRQLAGNMNKKIR</sequence>
<reference evidence="3" key="3">
    <citation type="submission" date="2015-04" db="UniProtKB">
        <authorList>
            <consortium name="EnsemblPlants"/>
        </authorList>
    </citation>
    <scope>IDENTIFICATION</scope>
</reference>
<accession>A0A0D9V2Q4</accession>
<name>A0A0D9V2Q4_9ORYZ</name>
<feature type="signal peptide" evidence="2">
    <location>
        <begin position="1"/>
        <end position="26"/>
    </location>
</feature>
<keyword evidence="2" id="KW-0732">Signal</keyword>
<evidence type="ECO:0008006" key="5">
    <source>
        <dbReference type="Google" id="ProtNLM"/>
    </source>
</evidence>
<evidence type="ECO:0000256" key="1">
    <source>
        <dbReference type="SAM" id="Phobius"/>
    </source>
</evidence>
<evidence type="ECO:0000256" key="2">
    <source>
        <dbReference type="SAM" id="SignalP"/>
    </source>
</evidence>
<keyword evidence="4" id="KW-1185">Reference proteome</keyword>
<dbReference type="AlphaFoldDB" id="A0A0D9V2Q4"/>
<dbReference type="STRING" id="77586.A0A0D9V2Q4"/>
<dbReference type="Proteomes" id="UP000032180">
    <property type="component" value="Chromosome 1"/>
</dbReference>
<reference evidence="3 4" key="1">
    <citation type="submission" date="2012-08" db="EMBL/GenBank/DDBJ databases">
        <title>Oryza genome evolution.</title>
        <authorList>
            <person name="Wing R.A."/>
        </authorList>
    </citation>
    <scope>NUCLEOTIDE SEQUENCE</scope>
</reference>
<feature type="transmembrane region" description="Helical" evidence="1">
    <location>
        <begin position="299"/>
        <end position="318"/>
    </location>
</feature>
<dbReference type="Gene3D" id="2.130.10.10">
    <property type="entry name" value="YVTN repeat-like/Quinoprotein amine dehydrogenase"/>
    <property type="match status" value="1"/>
</dbReference>
<evidence type="ECO:0000313" key="4">
    <source>
        <dbReference type="Proteomes" id="UP000032180"/>
    </source>
</evidence>
<keyword evidence="1" id="KW-0812">Transmembrane</keyword>
<dbReference type="GO" id="GO:0005783">
    <property type="term" value="C:endoplasmic reticulum"/>
    <property type="evidence" value="ECO:0007669"/>
    <property type="project" value="TreeGrafter"/>
</dbReference>
<dbReference type="PANTHER" id="PTHR31460:SF3">
    <property type="entry name" value="MESOCENTIN"/>
    <property type="match status" value="1"/>
</dbReference>
<feature type="chain" id="PRO_5002346957" description="SMP-30/Gluconolactonase/LRE-like region domain-containing protein" evidence="2">
    <location>
        <begin position="27"/>
        <end position="332"/>
    </location>
</feature>
<protein>
    <recommendedName>
        <fullName evidence="5">SMP-30/Gluconolactonase/LRE-like region domain-containing protein</fullName>
    </recommendedName>
</protein>
<dbReference type="SUPFAM" id="SSF101898">
    <property type="entry name" value="NHL repeat"/>
    <property type="match status" value="1"/>
</dbReference>
<dbReference type="HOGENOM" id="CLU_045463_0_0_1"/>
<keyword evidence="1" id="KW-0472">Membrane</keyword>
<dbReference type="InterPro" id="IPR015943">
    <property type="entry name" value="WD40/YVTN_repeat-like_dom_sf"/>
</dbReference>